<keyword evidence="9 11" id="KW-0584">Phenylalanine biosynthesis</keyword>
<comment type="function">
    <text evidence="11">Converts the prephenate produced from the shikimate-chorismate pathway into phenylalanine.</text>
</comment>
<protein>
    <recommendedName>
        <fullName evidence="3 11">Arogenate dehydratase</fullName>
        <ecNumber evidence="3 11">4.2.1.91</ecNumber>
    </recommendedName>
</protein>
<dbReference type="GO" id="GO:0009570">
    <property type="term" value="C:chloroplast stroma"/>
    <property type="evidence" value="ECO:0007669"/>
    <property type="project" value="UniProtKB-SubCell"/>
</dbReference>
<dbReference type="PROSITE" id="PS00857">
    <property type="entry name" value="PREPHENATE_DEHYDR_1"/>
    <property type="match status" value="1"/>
</dbReference>
<dbReference type="Pfam" id="PF00800">
    <property type="entry name" value="PDT"/>
    <property type="match status" value="1"/>
</dbReference>
<dbReference type="InterPro" id="IPR002912">
    <property type="entry name" value="ACT_dom"/>
</dbReference>
<evidence type="ECO:0000256" key="10">
    <source>
        <dbReference type="ARBA" id="ARBA00023239"/>
    </source>
</evidence>
<comment type="pathway">
    <text evidence="2 11">Amino-acid biosynthesis; L-phenylalanine biosynthesis; L-phenylalanine from L-arogenate: step 1/1.</text>
</comment>
<keyword evidence="8 11" id="KW-0057">Aromatic amino acid biosynthesis</keyword>
<dbReference type="PROSITE" id="PS51671">
    <property type="entry name" value="ACT"/>
    <property type="match status" value="1"/>
</dbReference>
<gene>
    <name evidence="14" type="ORF">TIFTF001_005930</name>
</gene>
<evidence type="ECO:0000259" key="13">
    <source>
        <dbReference type="PROSITE" id="PS51671"/>
    </source>
</evidence>
<keyword evidence="5 11" id="KW-0028">Amino-acid biosynthesis</keyword>
<keyword evidence="15" id="KW-1185">Reference proteome</keyword>
<evidence type="ECO:0000256" key="1">
    <source>
        <dbReference type="ARBA" id="ARBA00004470"/>
    </source>
</evidence>
<dbReference type="GO" id="GO:0047769">
    <property type="term" value="F:arogenate dehydratase activity"/>
    <property type="evidence" value="ECO:0007669"/>
    <property type="project" value="UniProtKB-UniRule"/>
</dbReference>
<sequence length="422" mass="46778">MCHWVSPELTNKTTTNPGLRRFWGSFSMALNGSPIWKVKTTPPSFSHLGVSGNGLGRFRSASNLRFRSRKWECCPLAQRAITLVDDEKPFVPVAYTSGPVEKALSSESMRFHKDLNLLPKPLTASDLSSSPADGSKVRVAYQGSPGAYSEAAAWKAYPKCETVPCDGFESTFKAVELWLVDKAVLPIENSFGGSVHRNYDLLLRHRLHIVGEVKLLVNHSLLGLPSVKLEEIKRVFSHPQALAQCEMMLTDLGTMRLNTDDTAGAAKMVASLGLKDTGAIASARAAEIYGLDILAQNIQDDDDNITRFLILAREPIIPGTDRPYKTSIVFTLVEGPGVLFKAFAVFALREIELTKIESRPQRQRPLRVVDDSNEGSAKYFDYLFYVDFEASMAEPRAQYALEHLQISFVRQLKSTGKLPPPM</sequence>
<dbReference type="FunFam" id="3.40.190.10:FF:000028">
    <property type="entry name" value="Arogenate dehydratase"/>
    <property type="match status" value="1"/>
</dbReference>
<dbReference type="CDD" id="cd04905">
    <property type="entry name" value="ACT_CM-PDT"/>
    <property type="match status" value="1"/>
</dbReference>
<dbReference type="PANTHER" id="PTHR21022:SF20">
    <property type="entry name" value="AROGENATE DEHYDRATASE_PREPHENATE DEHYDRATASE 1, CHLOROPLASTIC"/>
    <property type="match status" value="1"/>
</dbReference>
<accession>A0AA88CY49</accession>
<evidence type="ECO:0000256" key="6">
    <source>
        <dbReference type="ARBA" id="ARBA00022640"/>
    </source>
</evidence>
<dbReference type="SUPFAM" id="SSF55021">
    <property type="entry name" value="ACT-like"/>
    <property type="match status" value="1"/>
</dbReference>
<evidence type="ECO:0000256" key="3">
    <source>
        <dbReference type="ARBA" id="ARBA00013259"/>
    </source>
</evidence>
<keyword evidence="4 11" id="KW-0150">Chloroplast</keyword>
<comment type="caution">
    <text evidence="14">The sequence shown here is derived from an EMBL/GenBank/DDBJ whole genome shotgun (WGS) entry which is preliminary data.</text>
</comment>
<comment type="subcellular location">
    <subcellularLocation>
        <location evidence="1 11">Plastid</location>
        <location evidence="1 11">Chloroplast stroma</location>
    </subcellularLocation>
</comment>
<evidence type="ECO:0000256" key="7">
    <source>
        <dbReference type="ARBA" id="ARBA00022946"/>
    </source>
</evidence>
<keyword evidence="6 11" id="KW-0934">Plastid</keyword>
<dbReference type="Gene3D" id="3.30.70.260">
    <property type="match status" value="1"/>
</dbReference>
<evidence type="ECO:0000256" key="2">
    <source>
        <dbReference type="ARBA" id="ARBA00004929"/>
    </source>
</evidence>
<evidence type="ECO:0000259" key="12">
    <source>
        <dbReference type="PROSITE" id="PS51171"/>
    </source>
</evidence>
<organism evidence="14 15">
    <name type="scientific">Ficus carica</name>
    <name type="common">Common fig</name>
    <dbReference type="NCBI Taxonomy" id="3494"/>
    <lineage>
        <taxon>Eukaryota</taxon>
        <taxon>Viridiplantae</taxon>
        <taxon>Streptophyta</taxon>
        <taxon>Embryophyta</taxon>
        <taxon>Tracheophyta</taxon>
        <taxon>Spermatophyta</taxon>
        <taxon>Magnoliopsida</taxon>
        <taxon>eudicotyledons</taxon>
        <taxon>Gunneridae</taxon>
        <taxon>Pentapetalae</taxon>
        <taxon>rosids</taxon>
        <taxon>fabids</taxon>
        <taxon>Rosales</taxon>
        <taxon>Moraceae</taxon>
        <taxon>Ficeae</taxon>
        <taxon>Ficus</taxon>
    </lineage>
</organism>
<dbReference type="Gene3D" id="3.40.190.10">
    <property type="entry name" value="Periplasmic binding protein-like II"/>
    <property type="match status" value="2"/>
</dbReference>
<evidence type="ECO:0000256" key="4">
    <source>
        <dbReference type="ARBA" id="ARBA00022528"/>
    </source>
</evidence>
<dbReference type="GO" id="GO:0004664">
    <property type="term" value="F:prephenate dehydratase activity"/>
    <property type="evidence" value="ECO:0007669"/>
    <property type="project" value="InterPro"/>
</dbReference>
<dbReference type="InterPro" id="IPR001086">
    <property type="entry name" value="Preph_deHydtase"/>
</dbReference>
<dbReference type="GO" id="GO:0009094">
    <property type="term" value="P:L-phenylalanine biosynthetic process"/>
    <property type="evidence" value="ECO:0007669"/>
    <property type="project" value="UniProtKB-KW"/>
</dbReference>
<feature type="domain" description="Prephenate dehydratase" evidence="12">
    <location>
        <begin position="138"/>
        <end position="313"/>
    </location>
</feature>
<evidence type="ECO:0000313" key="15">
    <source>
        <dbReference type="Proteomes" id="UP001187192"/>
    </source>
</evidence>
<evidence type="ECO:0000256" key="11">
    <source>
        <dbReference type="RuleBase" id="RU363004"/>
    </source>
</evidence>
<evidence type="ECO:0000313" key="14">
    <source>
        <dbReference type="EMBL" id="GMN36340.1"/>
    </source>
</evidence>
<dbReference type="PANTHER" id="PTHR21022">
    <property type="entry name" value="PREPHENATE DEHYDRATASE P PROTEIN"/>
    <property type="match status" value="1"/>
</dbReference>
<keyword evidence="10 11" id="KW-0456">Lyase</keyword>
<evidence type="ECO:0000256" key="9">
    <source>
        <dbReference type="ARBA" id="ARBA00023222"/>
    </source>
</evidence>
<dbReference type="SUPFAM" id="SSF53850">
    <property type="entry name" value="Periplasmic binding protein-like II"/>
    <property type="match status" value="1"/>
</dbReference>
<evidence type="ECO:0000256" key="8">
    <source>
        <dbReference type="ARBA" id="ARBA00023141"/>
    </source>
</evidence>
<proteinExistence type="predicted"/>
<keyword evidence="7 11" id="KW-0809">Transit peptide</keyword>
<dbReference type="InterPro" id="IPR018528">
    <property type="entry name" value="Preph_deHydtase_CS"/>
</dbReference>
<dbReference type="PROSITE" id="PS00858">
    <property type="entry name" value="PREPHENATE_DEHYDR_2"/>
    <property type="match status" value="1"/>
</dbReference>
<dbReference type="EMBL" id="BTGU01000006">
    <property type="protein sequence ID" value="GMN36340.1"/>
    <property type="molecule type" value="Genomic_DNA"/>
</dbReference>
<dbReference type="FunFam" id="3.40.190.10:FF:000031">
    <property type="entry name" value="Arogenate dehydratase"/>
    <property type="match status" value="1"/>
</dbReference>
<dbReference type="EC" id="4.2.1.91" evidence="3 11"/>
<name>A0AA88CY49_FICCA</name>
<evidence type="ECO:0000256" key="5">
    <source>
        <dbReference type="ARBA" id="ARBA00022605"/>
    </source>
</evidence>
<comment type="catalytic activity">
    <reaction evidence="11">
        <text>L-arogenate + H(+) = L-phenylalanine + CO2 + H2O</text>
        <dbReference type="Rhea" id="RHEA:12536"/>
        <dbReference type="ChEBI" id="CHEBI:15377"/>
        <dbReference type="ChEBI" id="CHEBI:15378"/>
        <dbReference type="ChEBI" id="CHEBI:16526"/>
        <dbReference type="ChEBI" id="CHEBI:58095"/>
        <dbReference type="ChEBI" id="CHEBI:58180"/>
        <dbReference type="EC" id="4.2.1.91"/>
    </reaction>
</comment>
<reference evidence="14" key="1">
    <citation type="submission" date="2023-07" db="EMBL/GenBank/DDBJ databases">
        <title>draft genome sequence of fig (Ficus carica).</title>
        <authorList>
            <person name="Takahashi T."/>
            <person name="Nishimura K."/>
        </authorList>
    </citation>
    <scope>NUCLEOTIDE SEQUENCE</scope>
</reference>
<dbReference type="Proteomes" id="UP001187192">
    <property type="component" value="Unassembled WGS sequence"/>
</dbReference>
<dbReference type="AlphaFoldDB" id="A0AA88CY49"/>
<dbReference type="PROSITE" id="PS51171">
    <property type="entry name" value="PREPHENATE_DEHYDR_3"/>
    <property type="match status" value="1"/>
</dbReference>
<dbReference type="InterPro" id="IPR045865">
    <property type="entry name" value="ACT-like_dom_sf"/>
</dbReference>
<feature type="domain" description="ACT" evidence="13">
    <location>
        <begin position="327"/>
        <end position="420"/>
    </location>
</feature>
<dbReference type="CDD" id="cd13631">
    <property type="entry name" value="PBP2_Ct-PDT_like"/>
    <property type="match status" value="1"/>
</dbReference>